<dbReference type="EMBL" id="JBFMIA010000034">
    <property type="protein sequence ID" value="MEW9503342.1"/>
    <property type="molecule type" value="Genomic_DNA"/>
</dbReference>
<evidence type="ECO:0000313" key="4">
    <source>
        <dbReference type="Proteomes" id="UP001556040"/>
    </source>
</evidence>
<evidence type="ECO:0000256" key="2">
    <source>
        <dbReference type="SAM" id="MobiDB-lite"/>
    </source>
</evidence>
<gene>
    <name evidence="3" type="ORF">AB1471_16345</name>
</gene>
<comment type="caution">
    <text evidence="3">The sequence shown here is derived from an EMBL/GenBank/DDBJ whole genome shotgun (WGS) entry which is preliminary data.</text>
</comment>
<organism evidence="3 4">
    <name type="scientific">Jeotgalibacillus marinus</name>
    <dbReference type="NCBI Taxonomy" id="86667"/>
    <lineage>
        <taxon>Bacteria</taxon>
        <taxon>Bacillati</taxon>
        <taxon>Bacillota</taxon>
        <taxon>Bacilli</taxon>
        <taxon>Bacillales</taxon>
        <taxon>Caryophanaceae</taxon>
        <taxon>Jeotgalibacillus</taxon>
    </lineage>
</organism>
<feature type="coiled-coil region" evidence="1">
    <location>
        <begin position="48"/>
        <end position="80"/>
    </location>
</feature>
<protein>
    <recommendedName>
        <fullName evidence="5">DUF3967 domain-containing protein</fullName>
    </recommendedName>
</protein>
<feature type="region of interest" description="Disordered" evidence="2">
    <location>
        <begin position="98"/>
        <end position="119"/>
    </location>
</feature>
<name>A0ABV3Q7M1_9BACL</name>
<proteinExistence type="predicted"/>
<dbReference type="Proteomes" id="UP001556040">
    <property type="component" value="Unassembled WGS sequence"/>
</dbReference>
<evidence type="ECO:0000313" key="3">
    <source>
        <dbReference type="EMBL" id="MEW9503342.1"/>
    </source>
</evidence>
<feature type="compositionally biased region" description="Basic and acidic residues" evidence="2">
    <location>
        <begin position="101"/>
        <end position="113"/>
    </location>
</feature>
<dbReference type="RefSeq" id="WP_367780831.1">
    <property type="nucleotide sequence ID" value="NZ_JBFMIA010000034.1"/>
</dbReference>
<evidence type="ECO:0008006" key="5">
    <source>
        <dbReference type="Google" id="ProtNLM"/>
    </source>
</evidence>
<evidence type="ECO:0000256" key="1">
    <source>
        <dbReference type="SAM" id="Coils"/>
    </source>
</evidence>
<keyword evidence="1" id="KW-0175">Coiled coil</keyword>
<accession>A0ABV3Q7M1</accession>
<keyword evidence="4" id="KW-1185">Reference proteome</keyword>
<reference evidence="3 4" key="1">
    <citation type="journal article" date="1979" name="Int. J. Syst. Evol. Microbiol.">
        <title>Bacillus globisporus subsp. marinus subsp. nov.</title>
        <authorList>
            <person name="Liu H."/>
        </authorList>
    </citation>
    <scope>NUCLEOTIDE SEQUENCE [LARGE SCALE GENOMIC DNA]</scope>
    <source>
        <strain evidence="3 4">DSM 1297</strain>
    </source>
</reference>
<sequence>MELANTPKVSIDQAIKSVLSTVDTSDTSQGDTSEEETDTIYKQEFMAYQEKQEAYQRKQEEFQQALLQKLDDQANDLKEQSTYIKESLEKRDQLLLGSLKESQEARKEEQEKKPRWKFW</sequence>